<evidence type="ECO:0000313" key="1">
    <source>
        <dbReference type="EMBL" id="KAL0332297.1"/>
    </source>
</evidence>
<protein>
    <submittedName>
        <fullName evidence="1">Uncharacterized protein</fullName>
    </submittedName>
</protein>
<comment type="caution">
    <text evidence="1">The sequence shown here is derived from an EMBL/GenBank/DDBJ whole genome shotgun (WGS) entry which is preliminary data.</text>
</comment>
<gene>
    <name evidence="1" type="ORF">Scaly_2131200</name>
</gene>
<dbReference type="PANTHER" id="PTHR33874">
    <property type="entry name" value="RING FINGER PROTEIN"/>
    <property type="match status" value="1"/>
</dbReference>
<proteinExistence type="predicted"/>
<organism evidence="1">
    <name type="scientific">Sesamum calycinum</name>
    <dbReference type="NCBI Taxonomy" id="2727403"/>
    <lineage>
        <taxon>Eukaryota</taxon>
        <taxon>Viridiplantae</taxon>
        <taxon>Streptophyta</taxon>
        <taxon>Embryophyta</taxon>
        <taxon>Tracheophyta</taxon>
        <taxon>Spermatophyta</taxon>
        <taxon>Magnoliopsida</taxon>
        <taxon>eudicotyledons</taxon>
        <taxon>Gunneridae</taxon>
        <taxon>Pentapetalae</taxon>
        <taxon>asterids</taxon>
        <taxon>lamiids</taxon>
        <taxon>Lamiales</taxon>
        <taxon>Pedaliaceae</taxon>
        <taxon>Sesamum</taxon>
    </lineage>
</organism>
<reference evidence="1" key="2">
    <citation type="journal article" date="2024" name="Plant">
        <title>Genomic evolution and insights into agronomic trait innovations of Sesamum species.</title>
        <authorList>
            <person name="Miao H."/>
            <person name="Wang L."/>
            <person name="Qu L."/>
            <person name="Liu H."/>
            <person name="Sun Y."/>
            <person name="Le M."/>
            <person name="Wang Q."/>
            <person name="Wei S."/>
            <person name="Zheng Y."/>
            <person name="Lin W."/>
            <person name="Duan Y."/>
            <person name="Cao H."/>
            <person name="Xiong S."/>
            <person name="Wang X."/>
            <person name="Wei L."/>
            <person name="Li C."/>
            <person name="Ma Q."/>
            <person name="Ju M."/>
            <person name="Zhao R."/>
            <person name="Li G."/>
            <person name="Mu C."/>
            <person name="Tian Q."/>
            <person name="Mei H."/>
            <person name="Zhang T."/>
            <person name="Gao T."/>
            <person name="Zhang H."/>
        </authorList>
    </citation>
    <scope>NUCLEOTIDE SEQUENCE</scope>
    <source>
        <strain evidence="1">KEN8</strain>
    </source>
</reference>
<name>A0AAW2ML36_9LAMI</name>
<dbReference type="PANTHER" id="PTHR33874:SF1">
    <property type="entry name" value="RING FINGER PROTEIN"/>
    <property type="match status" value="1"/>
</dbReference>
<dbReference type="EMBL" id="JACGWM010000013">
    <property type="protein sequence ID" value="KAL0332297.1"/>
    <property type="molecule type" value="Genomic_DNA"/>
</dbReference>
<accession>A0AAW2ML36</accession>
<dbReference type="AlphaFoldDB" id="A0AAW2ML36"/>
<sequence>MELVELTSVRNDRVCANKKALEAVLQRGQLALQQLASGCDDDVARELDVPNLQDLAGTCAPATCVTDTAEFYSLLKSRFECADFLKELENGRASLPRNMDEEGNSWDLVSKNDIWGGADVDLDTEDYVLVQQEDIIEGIAFFTAAYLLSLEQTKHLTPNQLQAALSKTFSVKKKGKLRKAWDGSRVIYNIASWGTTAIGSANMLPLEQLSSNS</sequence>
<reference evidence="1" key="1">
    <citation type="submission" date="2020-06" db="EMBL/GenBank/DDBJ databases">
        <authorList>
            <person name="Li T."/>
            <person name="Hu X."/>
            <person name="Zhang T."/>
            <person name="Song X."/>
            <person name="Zhang H."/>
            <person name="Dai N."/>
            <person name="Sheng W."/>
            <person name="Hou X."/>
            <person name="Wei L."/>
        </authorList>
    </citation>
    <scope>NUCLEOTIDE SEQUENCE</scope>
    <source>
        <strain evidence="1">KEN8</strain>
        <tissue evidence="1">Leaf</tissue>
    </source>
</reference>